<dbReference type="SUPFAM" id="SSF88713">
    <property type="entry name" value="Glycoside hydrolase/deacetylase"/>
    <property type="match status" value="1"/>
</dbReference>
<dbReference type="InterPro" id="IPR036112">
    <property type="entry name" value="ComA_synth_sf"/>
</dbReference>
<comment type="similarity">
    <text evidence="1">Belongs to the phosphosulfolactate synthase family.</text>
</comment>
<protein>
    <recommendedName>
        <fullName evidence="7">Phosphosulfolactate synthase</fullName>
    </recommendedName>
</protein>
<dbReference type="AlphaFoldDB" id="A0A2N3MZ87"/>
<proteinExistence type="inferred from homology"/>
<dbReference type="InterPro" id="IPR050788">
    <property type="entry name" value="Yeast_SRP1/TIP1_CWP"/>
</dbReference>
<dbReference type="Pfam" id="PF25115">
    <property type="entry name" value="Agd3_CE"/>
    <property type="match status" value="1"/>
</dbReference>
<dbReference type="InterPro" id="IPR056826">
    <property type="entry name" value="Agd3_CE"/>
</dbReference>
<dbReference type="Pfam" id="PF25116">
    <property type="entry name" value="CBM87_Agd3"/>
    <property type="match status" value="1"/>
</dbReference>
<feature type="non-terminal residue" evidence="5">
    <location>
        <position position="1"/>
    </location>
</feature>
<feature type="domain" description="Agd3 CBM87" evidence="3">
    <location>
        <begin position="29"/>
        <end position="244"/>
    </location>
</feature>
<dbReference type="PANTHER" id="PTHR31002">
    <property type="entry name" value="SERIPAUPERIN"/>
    <property type="match status" value="1"/>
</dbReference>
<dbReference type="VEuPathDB" id="FungiDB:jhhlp_008874"/>
<evidence type="ECO:0000313" key="5">
    <source>
        <dbReference type="EMBL" id="PKS05496.1"/>
    </source>
</evidence>
<dbReference type="Pfam" id="PF02679">
    <property type="entry name" value="ComA"/>
    <property type="match status" value="1"/>
</dbReference>
<sequence>IQMRLNHLFSGAALVGLYAAVASAALSTASTILIFARDEASGKSGAYGLRGYGIPYEIVIVPVEGIELPELSTSETEGKYGGFIILSEVGYDYEDQWRSALTDEQWDTLYAYQELFGVRMVRLDAFPSAAFGTRTQHPAGGGCCEEGQEQLVSITNTTAFPTANLKADEGVSLQGIWHYPAIITDDSIAWQIAEFGPAGEFFEEPSTAAIINRIDNHEQMVFFMGWATDWALVSNYLQHAYIHWMTRGLFVGKRKTLLSTQVDDVHLDTPVYQVEGEGPAFRIIPEDLDAHKEWQQALNERLPPGSNYFMEMCHNGNGDIIVATDTDYGWEICDPNEAIDYESPPDTDLEFMKPPGTGTSLWPPDLFDYPWKLDCCEIDPLASWFMVPENRDVFAHVSHTFTHLELNNATYDDAWREIAFNREWLNQVGISQATMFSPSGIVPPAITGLHNADVIRAWLDNDIRHVVGDNTRPVLRNSDSPFWPKISNEEENGFPGLVIVPRFATNIYYNCDSPECTVLQWTHTTTIGHDVTFEDLIENEVRTNVRYLLGLQPDPYMFHQANMHQSDVETITIGDQTGTFSLLQTWVEHVTQEFTRLTNWPIRTLKHDDIAQFFLDRMALDQCNPNLAYNYSEDGLSIVGVTVTATDNICDVPIPVTFPGGAKVDEGEIREDKVGEEPLIVWATLSGSPVSFTLDEPVSLCPRNKIMNNTGKLVRYNFKLEADRSASTFLLACLISPQRKKISNANFKMVMRATFTRTYPMVGLPRCGIGLMPRTYRQMSTTQKTQTPEQNPKIMLEDPNGYGFIRHNPRPPKPRKTGVTEIRGPYYSAMGKRHLQDVFETMGYHVDGVKFAGGSFSLFPENRLRELLELCHENHAYVSTGGWIEHVLTQSDPHAAVDKYLQKCKDVGFDVIEISAGFLSIPPDDWLRLIDRVHNAGLIAKPECGIQFGAGGDTSSEELESLGTSDPSKIINMGKRFVNAGVERIMIESEGITENVRSWRTDVIQEILRELPAEKVMFEAADPPVFNWYIREFGAHVNLFVDHSQIVQLTCLRAGIWGMADTFGKITTFP</sequence>
<dbReference type="InterPro" id="IPR056825">
    <property type="entry name" value="Agd3_C"/>
</dbReference>
<organism evidence="5 6">
    <name type="scientific">Lomentospora prolificans</name>
    <dbReference type="NCBI Taxonomy" id="41688"/>
    <lineage>
        <taxon>Eukaryota</taxon>
        <taxon>Fungi</taxon>
        <taxon>Dikarya</taxon>
        <taxon>Ascomycota</taxon>
        <taxon>Pezizomycotina</taxon>
        <taxon>Sordariomycetes</taxon>
        <taxon>Hypocreomycetidae</taxon>
        <taxon>Microascales</taxon>
        <taxon>Microascaceae</taxon>
        <taxon>Lomentospora</taxon>
    </lineage>
</organism>
<keyword evidence="6" id="KW-1185">Reference proteome</keyword>
<dbReference type="GO" id="GO:0005975">
    <property type="term" value="P:carbohydrate metabolic process"/>
    <property type="evidence" value="ECO:0007669"/>
    <property type="project" value="InterPro"/>
</dbReference>
<evidence type="ECO:0000259" key="3">
    <source>
        <dbReference type="Pfam" id="PF25116"/>
    </source>
</evidence>
<name>A0A2N3MZ87_9PEZI</name>
<comment type="caution">
    <text evidence="5">The sequence shown here is derived from an EMBL/GenBank/DDBJ whole genome shotgun (WGS) entry which is preliminary data.</text>
</comment>
<feature type="domain" description="Agd3 C-terminal" evidence="4">
    <location>
        <begin position="629"/>
        <end position="698"/>
    </location>
</feature>
<dbReference type="Gene3D" id="3.20.20.70">
    <property type="entry name" value="Aldolase class I"/>
    <property type="match status" value="1"/>
</dbReference>
<dbReference type="PANTHER" id="PTHR31002:SF34">
    <property type="entry name" value="CELL WALL PROTEIN CWP1-RELATED"/>
    <property type="match status" value="1"/>
</dbReference>
<evidence type="ECO:0000313" key="6">
    <source>
        <dbReference type="Proteomes" id="UP000233524"/>
    </source>
</evidence>
<dbReference type="Proteomes" id="UP000233524">
    <property type="component" value="Unassembled WGS sequence"/>
</dbReference>
<dbReference type="InterPro" id="IPR013785">
    <property type="entry name" value="Aldolase_TIM"/>
</dbReference>
<accession>A0A2N3MZ87</accession>
<feature type="domain" description="Agd3 deacetylase" evidence="2">
    <location>
        <begin position="258"/>
        <end position="627"/>
    </location>
</feature>
<evidence type="ECO:0000259" key="2">
    <source>
        <dbReference type="Pfam" id="PF25115"/>
    </source>
</evidence>
<evidence type="ECO:0008006" key="7">
    <source>
        <dbReference type="Google" id="ProtNLM"/>
    </source>
</evidence>
<dbReference type="Pfam" id="PF25117">
    <property type="entry name" value="Agd3_C"/>
    <property type="match status" value="1"/>
</dbReference>
<dbReference type="EMBL" id="NLAX01001623">
    <property type="protein sequence ID" value="PKS05496.1"/>
    <property type="molecule type" value="Genomic_DNA"/>
</dbReference>
<evidence type="ECO:0000256" key="1">
    <source>
        <dbReference type="ARBA" id="ARBA00010424"/>
    </source>
</evidence>
<dbReference type="STRING" id="41688.A0A2N3MZ87"/>
<dbReference type="SUPFAM" id="SSF102110">
    <property type="entry name" value="(2r)-phospho-3-sulfolactate synthase ComA"/>
    <property type="match status" value="1"/>
</dbReference>
<evidence type="ECO:0000259" key="4">
    <source>
        <dbReference type="Pfam" id="PF25117"/>
    </source>
</evidence>
<dbReference type="InterPro" id="IPR003830">
    <property type="entry name" value="ComA_synth"/>
</dbReference>
<reference evidence="5 6" key="1">
    <citation type="journal article" date="2017" name="G3 (Bethesda)">
        <title>First Draft Genome Sequence of the Pathogenic Fungus Lomentospora prolificans (Formerly Scedosporium prolificans).</title>
        <authorList>
            <person name="Luo R."/>
            <person name="Zimin A."/>
            <person name="Workman R."/>
            <person name="Fan Y."/>
            <person name="Pertea G."/>
            <person name="Grossman N."/>
            <person name="Wear M.P."/>
            <person name="Jia B."/>
            <person name="Miller H."/>
            <person name="Casadevall A."/>
            <person name="Timp W."/>
            <person name="Zhang S.X."/>
            <person name="Salzberg S.L."/>
        </authorList>
    </citation>
    <scope>NUCLEOTIDE SEQUENCE [LARGE SCALE GENOMIC DNA]</scope>
    <source>
        <strain evidence="5 6">JHH-5317</strain>
    </source>
</reference>
<gene>
    <name evidence="5" type="ORF">jhhlp_008874</name>
</gene>
<dbReference type="InterPro" id="IPR056827">
    <property type="entry name" value="CBM87_Agd3"/>
</dbReference>
<dbReference type="OrthoDB" id="2113314at2759"/>
<dbReference type="InParanoid" id="A0A2N3MZ87"/>
<dbReference type="InterPro" id="IPR011330">
    <property type="entry name" value="Glyco_hydro/deAcase_b/a-brl"/>
</dbReference>